<evidence type="ECO:0000259" key="5">
    <source>
        <dbReference type="Pfam" id="PF00365"/>
    </source>
</evidence>
<dbReference type="InterPro" id="IPR000023">
    <property type="entry name" value="Phosphofructokinase_dom"/>
</dbReference>
<evidence type="ECO:0000256" key="1">
    <source>
        <dbReference type="ARBA" id="ARBA00022679"/>
    </source>
</evidence>
<feature type="domain" description="Phosphofructokinase" evidence="5">
    <location>
        <begin position="56"/>
        <end position="249"/>
    </location>
</feature>
<proteinExistence type="predicted"/>
<evidence type="ECO:0000313" key="6">
    <source>
        <dbReference type="EMBL" id="SFP85143.1"/>
    </source>
</evidence>
<dbReference type="AlphaFoldDB" id="A0A1I5TQ46"/>
<keyword evidence="3 6" id="KW-0418">Kinase</keyword>
<dbReference type="SUPFAM" id="SSF53784">
    <property type="entry name" value="Phosphofructokinase"/>
    <property type="match status" value="1"/>
</dbReference>
<evidence type="ECO:0000256" key="3">
    <source>
        <dbReference type="ARBA" id="ARBA00022777"/>
    </source>
</evidence>
<dbReference type="OrthoDB" id="2831403at2"/>
<dbReference type="RefSeq" id="WP_139217115.1">
    <property type="nucleotide sequence ID" value="NZ_FOXD01000011.1"/>
</dbReference>
<dbReference type="GO" id="GO:0046872">
    <property type="term" value="F:metal ion binding"/>
    <property type="evidence" value="ECO:0007669"/>
    <property type="project" value="UniProtKB-KW"/>
</dbReference>
<dbReference type="EMBL" id="FOXD01000011">
    <property type="protein sequence ID" value="SFP85143.1"/>
    <property type="molecule type" value="Genomic_DNA"/>
</dbReference>
<evidence type="ECO:0000256" key="2">
    <source>
        <dbReference type="ARBA" id="ARBA00022723"/>
    </source>
</evidence>
<evidence type="ECO:0000256" key="4">
    <source>
        <dbReference type="ARBA" id="ARBA00022842"/>
    </source>
</evidence>
<keyword evidence="1" id="KW-0808">Transferase</keyword>
<dbReference type="STRING" id="1884432.SAMN05518683_11145"/>
<protein>
    <submittedName>
        <fullName evidence="6">Phosphofructokinase</fullName>
    </submittedName>
</protein>
<accession>A0A1I5TQ46</accession>
<keyword evidence="4" id="KW-0460">Magnesium</keyword>
<reference evidence="7" key="1">
    <citation type="submission" date="2016-10" db="EMBL/GenBank/DDBJ databases">
        <authorList>
            <person name="Varghese N."/>
            <person name="Submissions S."/>
        </authorList>
    </citation>
    <scope>NUCLEOTIDE SEQUENCE [LARGE SCALE GENOMIC DNA]</scope>
    <source>
        <strain evidence="7">S7</strain>
    </source>
</reference>
<dbReference type="Pfam" id="PF00365">
    <property type="entry name" value="PFK"/>
    <property type="match status" value="1"/>
</dbReference>
<dbReference type="GO" id="GO:0003872">
    <property type="term" value="F:6-phosphofructokinase activity"/>
    <property type="evidence" value="ECO:0007669"/>
    <property type="project" value="InterPro"/>
</dbReference>
<evidence type="ECO:0000313" key="7">
    <source>
        <dbReference type="Proteomes" id="UP000198892"/>
    </source>
</evidence>
<sequence length="270" mass="30592">MSVLPSSFLHFFAGQLCESGSTWNMVLPGRLKAEWHPFNPDRFARSAPFSPMQLKQWEVAETLQAHADMVLLLTDPLTSERELQQFLKDIGKPVFMLPVSIFYPSIRQSESIGYDTALNEIVQYALSVADTADSMKYDNPRLFFLQLPDGASLHLTEDTALCTGGFKLNNADEQSVQRFTRDLEQHYRSGYTFALATVEESVDLAEVQKHLPQSRSPHVNVVTVDSAQCLGPKFTAKDRLLMVRAARKADEWRRSSLEASYQVEWFHITA</sequence>
<name>A0A1I5TQ46_9BACI</name>
<keyword evidence="2" id="KW-0479">Metal-binding</keyword>
<gene>
    <name evidence="6" type="ORF">SAMN05518683_11145</name>
</gene>
<dbReference type="Gene3D" id="3.40.50.460">
    <property type="entry name" value="Phosphofructokinase domain"/>
    <property type="match status" value="1"/>
</dbReference>
<organism evidence="6 7">
    <name type="scientific">Salibacterium halotolerans</name>
    <dbReference type="NCBI Taxonomy" id="1884432"/>
    <lineage>
        <taxon>Bacteria</taxon>
        <taxon>Bacillati</taxon>
        <taxon>Bacillota</taxon>
        <taxon>Bacilli</taxon>
        <taxon>Bacillales</taxon>
        <taxon>Bacillaceae</taxon>
    </lineage>
</organism>
<dbReference type="InterPro" id="IPR035966">
    <property type="entry name" value="PKF_sf"/>
</dbReference>
<dbReference type="Gene3D" id="3.40.50.450">
    <property type="match status" value="1"/>
</dbReference>
<dbReference type="Proteomes" id="UP000198892">
    <property type="component" value="Unassembled WGS sequence"/>
</dbReference>
<keyword evidence="7" id="KW-1185">Reference proteome</keyword>